<gene>
    <name evidence="2" type="ORF">AVDCRST_MAG08-2685</name>
</gene>
<proteinExistence type="predicted"/>
<feature type="compositionally biased region" description="Gly residues" evidence="1">
    <location>
        <begin position="28"/>
        <end position="37"/>
    </location>
</feature>
<name>A0A6J4ISX6_9PROT</name>
<feature type="compositionally biased region" description="Basic residues" evidence="1">
    <location>
        <begin position="42"/>
        <end position="52"/>
    </location>
</feature>
<dbReference type="EMBL" id="CADCTG010000198">
    <property type="protein sequence ID" value="CAA9261146.1"/>
    <property type="molecule type" value="Genomic_DNA"/>
</dbReference>
<feature type="compositionally biased region" description="Basic residues" evidence="1">
    <location>
        <begin position="103"/>
        <end position="113"/>
    </location>
</feature>
<feature type="non-terminal residue" evidence="2">
    <location>
        <position position="113"/>
    </location>
</feature>
<feature type="non-terminal residue" evidence="2">
    <location>
        <position position="1"/>
    </location>
</feature>
<reference evidence="2" key="1">
    <citation type="submission" date="2020-02" db="EMBL/GenBank/DDBJ databases">
        <authorList>
            <person name="Meier V. D."/>
        </authorList>
    </citation>
    <scope>NUCLEOTIDE SEQUENCE</scope>
    <source>
        <strain evidence="2">AVDCRST_MAG08</strain>
    </source>
</reference>
<accession>A0A6J4ISX6</accession>
<evidence type="ECO:0000256" key="1">
    <source>
        <dbReference type="SAM" id="MobiDB-lite"/>
    </source>
</evidence>
<protein>
    <submittedName>
        <fullName evidence="2">Uncharacterized protein</fullName>
    </submittedName>
</protein>
<evidence type="ECO:0000313" key="2">
    <source>
        <dbReference type="EMBL" id="CAA9261146.1"/>
    </source>
</evidence>
<sequence length="113" mass="12043">GRNGGGGLGLRPRDAPRPRHAILPRQGLLGGGAGGESGDVRRRARRVRRGDRRRTLGGGGAGALARGRRHGPLLPQPRKGRLEQHLPRLGREGRAPRRGDRGAHHHGGRAARS</sequence>
<dbReference type="AlphaFoldDB" id="A0A6J4ISX6"/>
<feature type="region of interest" description="Disordered" evidence="1">
    <location>
        <begin position="1"/>
        <end position="113"/>
    </location>
</feature>
<feature type="compositionally biased region" description="Basic and acidic residues" evidence="1">
    <location>
        <begin position="80"/>
        <end position="102"/>
    </location>
</feature>
<organism evidence="2">
    <name type="scientific">uncultured Acetobacteraceae bacterium</name>
    <dbReference type="NCBI Taxonomy" id="169975"/>
    <lineage>
        <taxon>Bacteria</taxon>
        <taxon>Pseudomonadati</taxon>
        <taxon>Pseudomonadota</taxon>
        <taxon>Alphaproteobacteria</taxon>
        <taxon>Acetobacterales</taxon>
        <taxon>Acetobacteraceae</taxon>
        <taxon>environmental samples</taxon>
    </lineage>
</organism>